<evidence type="ECO:0000256" key="2">
    <source>
        <dbReference type="ARBA" id="ARBA00022737"/>
    </source>
</evidence>
<dbReference type="SMART" id="SM00054">
    <property type="entry name" value="EFh"/>
    <property type="match status" value="7"/>
</dbReference>
<keyword evidence="3" id="KW-0106">Calcium</keyword>
<keyword evidence="6" id="KW-1185">Reference proteome</keyword>
<dbReference type="OrthoDB" id="293868at2759"/>
<dbReference type="InterPro" id="IPR011992">
    <property type="entry name" value="EF-hand-dom_pair"/>
</dbReference>
<evidence type="ECO:0000313" key="5">
    <source>
        <dbReference type="EMBL" id="KOO24172.1"/>
    </source>
</evidence>
<accession>A0A0M0JCT8</accession>
<feature type="domain" description="EF-hand" evidence="4">
    <location>
        <begin position="246"/>
        <end position="281"/>
    </location>
</feature>
<protein>
    <submittedName>
        <fullName evidence="5">Calcium-binding pollen allergen</fullName>
    </submittedName>
</protein>
<dbReference type="PROSITE" id="PS00018">
    <property type="entry name" value="EF_HAND_1"/>
    <property type="match status" value="6"/>
</dbReference>
<dbReference type="Pfam" id="PF13499">
    <property type="entry name" value="EF-hand_7"/>
    <property type="match status" value="1"/>
</dbReference>
<evidence type="ECO:0000259" key="4">
    <source>
        <dbReference type="PROSITE" id="PS50222"/>
    </source>
</evidence>
<dbReference type="SUPFAM" id="SSF47473">
    <property type="entry name" value="EF-hand"/>
    <property type="match status" value="2"/>
</dbReference>
<feature type="domain" description="EF-hand" evidence="4">
    <location>
        <begin position="486"/>
        <end position="521"/>
    </location>
</feature>
<dbReference type="PANTHER" id="PTHR45942">
    <property type="entry name" value="PROTEIN PHOSPATASE 3 REGULATORY SUBUNIT B ALPHA ISOFORM TYPE 1"/>
    <property type="match status" value="1"/>
</dbReference>
<keyword evidence="2" id="KW-0677">Repeat</keyword>
<dbReference type="InterPro" id="IPR018247">
    <property type="entry name" value="EF_Hand_1_Ca_BS"/>
</dbReference>
<dbReference type="EMBL" id="JWZX01003118">
    <property type="protein sequence ID" value="KOO24172.1"/>
    <property type="molecule type" value="Genomic_DNA"/>
</dbReference>
<reference evidence="6" key="1">
    <citation type="journal article" date="2015" name="PLoS Genet.">
        <title>Genome Sequence and Transcriptome Analyses of Chrysochromulina tobin: Metabolic Tools for Enhanced Algal Fitness in the Prominent Order Prymnesiales (Haptophyceae).</title>
        <authorList>
            <person name="Hovde B.T."/>
            <person name="Deodato C.R."/>
            <person name="Hunsperger H.M."/>
            <person name="Ryken S.A."/>
            <person name="Yost W."/>
            <person name="Jha R.K."/>
            <person name="Patterson J."/>
            <person name="Monnat R.J. Jr."/>
            <person name="Barlow S.B."/>
            <person name="Starkenburg S.R."/>
            <person name="Cattolico R.A."/>
        </authorList>
    </citation>
    <scope>NUCLEOTIDE SEQUENCE</scope>
    <source>
        <strain evidence="6">CCMP291</strain>
    </source>
</reference>
<dbReference type="Gene3D" id="1.10.238.10">
    <property type="entry name" value="EF-hand"/>
    <property type="match status" value="4"/>
</dbReference>
<dbReference type="AlphaFoldDB" id="A0A0M0JCT8"/>
<organism evidence="5 6">
    <name type="scientific">Chrysochromulina tobinii</name>
    <dbReference type="NCBI Taxonomy" id="1460289"/>
    <lineage>
        <taxon>Eukaryota</taxon>
        <taxon>Haptista</taxon>
        <taxon>Haptophyta</taxon>
        <taxon>Prymnesiophyceae</taxon>
        <taxon>Prymnesiales</taxon>
        <taxon>Chrysochromulinaceae</taxon>
        <taxon>Chrysochromulina</taxon>
    </lineage>
</organism>
<feature type="domain" description="EF-hand" evidence="4">
    <location>
        <begin position="70"/>
        <end position="105"/>
    </location>
</feature>
<comment type="caution">
    <text evidence="5">The sequence shown here is derived from an EMBL/GenBank/DDBJ whole genome shotgun (WGS) entry which is preliminary data.</text>
</comment>
<evidence type="ECO:0000256" key="1">
    <source>
        <dbReference type="ARBA" id="ARBA00022723"/>
    </source>
</evidence>
<dbReference type="PROSITE" id="PS50222">
    <property type="entry name" value="EF_HAND_2"/>
    <property type="match status" value="4"/>
</dbReference>
<keyword evidence="1" id="KW-0479">Metal-binding</keyword>
<evidence type="ECO:0000313" key="6">
    <source>
        <dbReference type="Proteomes" id="UP000037460"/>
    </source>
</evidence>
<name>A0A0M0JCT8_9EUKA</name>
<dbReference type="InterPro" id="IPR002048">
    <property type="entry name" value="EF_hand_dom"/>
</dbReference>
<proteinExistence type="predicted"/>
<feature type="domain" description="EF-hand" evidence="4">
    <location>
        <begin position="107"/>
        <end position="142"/>
    </location>
</feature>
<gene>
    <name evidence="5" type="ORF">Ctob_000242</name>
</gene>
<dbReference type="Pfam" id="PF13202">
    <property type="entry name" value="EF-hand_5"/>
    <property type="match status" value="2"/>
</dbReference>
<sequence>MKKEMKGHRMKAISTKVELSAEMNVRSRKKLIFEMQKDAMLFAEYDQNQDRKIDFGEFIALQPKGVRDAFGAEEIRVWFDAADVDRDGTLSISEFFRWSAAKASKRHGAEMLESAFHVYDKDSTGQLDAIEFEQVCKDLGFGSVAYEIFSALDNDGSGTVAYGELVSASTPTPSHDSASDHDPVDTTGWIIHGRDAPNVQSELQKLLHESGLLVVDLMKVFEKDMSNEIDSMEFFTTMRERLGFRGEKRVLDAVFKSLDDDGNGVIGYDELYEFIRGRKHSLDERHFNRAVGKLVPEPQLDVKTGLEVRPSLEEIAWDPEALRVLIKQMLGRCNLAPTHLLRAWDETEVRNGSSGLTRVAFATHVRKLLREEDDDLWVSEVAPVADATFDIILKAVRGGNMLQKVGIVHLVLWLNVPPGRAALPLKTRGELKRMRARRLEMAAPARSTKSHVDLSARAREAIELAAARAKDVAQAKAAAELSPKVMDDHRLKTAWVALDVDSSGYISAGEFGSFMNRGDRVLNEAKEYALATPELQRLQQRLHFQPSTASGRDLSLHHI</sequence>
<dbReference type="GO" id="GO:0005509">
    <property type="term" value="F:calcium ion binding"/>
    <property type="evidence" value="ECO:0007669"/>
    <property type="project" value="InterPro"/>
</dbReference>
<dbReference type="Proteomes" id="UP000037460">
    <property type="component" value="Unassembled WGS sequence"/>
</dbReference>
<evidence type="ECO:0000256" key="3">
    <source>
        <dbReference type="ARBA" id="ARBA00022837"/>
    </source>
</evidence>
<dbReference type="CDD" id="cd00051">
    <property type="entry name" value="EFh"/>
    <property type="match status" value="1"/>
</dbReference>